<feature type="compositionally biased region" description="Basic and acidic residues" evidence="1">
    <location>
        <begin position="609"/>
        <end position="624"/>
    </location>
</feature>
<feature type="compositionally biased region" description="Low complexity" evidence="1">
    <location>
        <begin position="232"/>
        <end position="241"/>
    </location>
</feature>
<feature type="compositionally biased region" description="Basic and acidic residues" evidence="1">
    <location>
        <begin position="1202"/>
        <end position="1233"/>
    </location>
</feature>
<feature type="compositionally biased region" description="Acidic residues" evidence="1">
    <location>
        <begin position="40"/>
        <end position="56"/>
    </location>
</feature>
<feature type="compositionally biased region" description="Polar residues" evidence="1">
    <location>
        <begin position="912"/>
        <end position="932"/>
    </location>
</feature>
<feature type="compositionally biased region" description="Low complexity" evidence="1">
    <location>
        <begin position="986"/>
        <end position="1002"/>
    </location>
</feature>
<feature type="compositionally biased region" description="Basic and acidic residues" evidence="1">
    <location>
        <begin position="646"/>
        <end position="658"/>
    </location>
</feature>
<feature type="compositionally biased region" description="Basic and acidic residues" evidence="1">
    <location>
        <begin position="535"/>
        <end position="552"/>
    </location>
</feature>
<feature type="compositionally biased region" description="Basic residues" evidence="1">
    <location>
        <begin position="1330"/>
        <end position="1343"/>
    </location>
</feature>
<feature type="compositionally biased region" description="Polar residues" evidence="1">
    <location>
        <begin position="133"/>
        <end position="142"/>
    </location>
</feature>
<feature type="compositionally biased region" description="Basic and acidic residues" evidence="1">
    <location>
        <begin position="85"/>
        <end position="113"/>
    </location>
</feature>
<feature type="compositionally biased region" description="Basic residues" evidence="1">
    <location>
        <begin position="123"/>
        <end position="132"/>
    </location>
</feature>
<reference evidence="2 3" key="1">
    <citation type="journal article" date="2020" name="ISME J.">
        <title>Uncovering the hidden diversity of litter-decomposition mechanisms in mushroom-forming fungi.</title>
        <authorList>
            <person name="Floudas D."/>
            <person name="Bentzer J."/>
            <person name="Ahren D."/>
            <person name="Johansson T."/>
            <person name="Persson P."/>
            <person name="Tunlid A."/>
        </authorList>
    </citation>
    <scope>NUCLEOTIDE SEQUENCE [LARGE SCALE GENOMIC DNA]</scope>
    <source>
        <strain evidence="2 3">CBS 101986</strain>
    </source>
</reference>
<comment type="caution">
    <text evidence="2">The sequence shown here is derived from an EMBL/GenBank/DDBJ whole genome shotgun (WGS) entry which is preliminary data.</text>
</comment>
<feature type="compositionally biased region" description="Low complexity" evidence="1">
    <location>
        <begin position="329"/>
        <end position="341"/>
    </location>
</feature>
<protein>
    <submittedName>
        <fullName evidence="2">Uncharacterized protein</fullName>
    </submittedName>
</protein>
<name>A0A8H5B867_9AGAR</name>
<feature type="compositionally biased region" description="Polar residues" evidence="1">
    <location>
        <begin position="1159"/>
        <end position="1183"/>
    </location>
</feature>
<evidence type="ECO:0000256" key="1">
    <source>
        <dbReference type="SAM" id="MobiDB-lite"/>
    </source>
</evidence>
<evidence type="ECO:0000313" key="3">
    <source>
        <dbReference type="Proteomes" id="UP000567179"/>
    </source>
</evidence>
<feature type="compositionally biased region" description="Polar residues" evidence="1">
    <location>
        <begin position="252"/>
        <end position="270"/>
    </location>
</feature>
<feature type="compositionally biased region" description="Basic and acidic residues" evidence="1">
    <location>
        <begin position="789"/>
        <end position="801"/>
    </location>
</feature>
<feature type="compositionally biased region" description="Pro residues" evidence="1">
    <location>
        <begin position="881"/>
        <end position="896"/>
    </location>
</feature>
<feature type="compositionally biased region" description="Basic and acidic residues" evidence="1">
    <location>
        <begin position="196"/>
        <end position="217"/>
    </location>
</feature>
<proteinExistence type="predicted"/>
<sequence length="1343" mass="149324">MDDGSETLDWEHETESQSGTNRMSVSNDAYASQSGRRDIDDVEEDAISLGEDEDDQYFYQREEVSITVTEVASSNPAVERPPSTRGREDSVGANDSHSRQPYRERDRYEDSRNRPARSPRGSPQRHHNHHSRNYASPPQTRVTHALPPKPVTAAPYIPPSAIVEAISMTTTPPRTAPGDGKRANGNPPGRSPSPRPHAEGPPHRESRRGRSDSRERYYSTQGQEPAWNNPVSSIPSSSRRLSSSRRSDTRTAGRTPMSSDSDTYHSQTSRNLHRDREPPRGVKHQQNEHPLPPSDLPEQERHYRPSGAPHPAPRQSEPGDMPRGRLTARSSYRPSSLSPPRLNRRGRSGSPRPSNDTRPPAHYREDIRPPHRGNQRVHDRETFANLDGAPRGDIRSNPGRNAWSNNDSPRILDSEFAPSLKKGRQREVTPSTAPPEIEDQSAVPILASAHVPRLIKAMHLHQVRSQHPTHPISVPYRCAPFHLLPHLVERHGRGSLVDPVTAFLGPFPVLPSASLPPTVLAFVSGMAGSFSRRTFPREDDRGRDYASYRDDMQTLPPPAPPPQRERLDRSRFERSASSSGPPPYHSTPVDHQPFDDRMPGYEARQSAYDSRRPDSQYDRGHRSDLPQNLPREQPREHPGYGADISRVLDTRHDHRIQYDRPMLPEELPPPTQRRRNPLPPQANIFTTVGNAMHRDPPPHVPVPSFQPTSDAPNGRLRYSDIPPYNDRYDEPSPKHGLGRSKLDSNNVRRNEGMMDEQRRMGTEERSPHFERDPGEYSRMGGLVTLPLPSERDDRRPHHQDSGFRNNYVQPPPPRADARMQQGGLPFDDVRSRRPPSPRTVQHTAPPDPIRTRRASSPRTYRPIFNGHGPEVPKGPRFGRFEPPPPRPVATNPPPKPVASKPSPTIPTAPNVARSTGRQSSDNVTLETTPASRTSERHEDNGYTQRGSRRENRRPVEDTGRAAGPPPPRPAASGPNSVPINTARRMPPAGSSMPSSATPSATSLPPPPASMPVSAVHPLPAIPPPPFNPTAMPPASTLINPAKAREIEEKKEVIAPNNARDKSSETSPVAISTQGLAGLRIMARPETVPTETRRKGTRFSAPKETPDKESGSLPERPPQPAPAVARRDSMASRTSQETPLAAHLGLPSKPLEPVEHKSEAGSTSRQSRFGDKQLNSEQPSTSAPGKSKEEPAPQASSWSARMMESEDKSTLPRRHESARGTDDLSSRLSEEKAKPPRHRKLERRHGGDGSISFSSGPPEEPLSFQNRAEKPPTLLQRLSFDDNSKRIPPSLEAPPPSLRDRIVPAKRDHDDVDGGDRDVSYDADEGNENKRVRRKSVKNKRGRR</sequence>
<dbReference type="OrthoDB" id="548295at2759"/>
<feature type="compositionally biased region" description="Polar residues" evidence="1">
    <location>
        <begin position="398"/>
        <end position="408"/>
    </location>
</feature>
<feature type="compositionally biased region" description="Basic and acidic residues" evidence="1">
    <location>
        <begin position="947"/>
        <end position="959"/>
    </location>
</feature>
<feature type="compositionally biased region" description="Basic and acidic residues" evidence="1">
    <location>
        <begin position="740"/>
        <end position="775"/>
    </location>
</feature>
<feature type="compositionally biased region" description="Basic and acidic residues" evidence="1">
    <location>
        <begin position="1042"/>
        <end position="1063"/>
    </location>
</feature>
<feature type="compositionally biased region" description="Polar residues" evidence="1">
    <location>
        <begin position="66"/>
        <end position="76"/>
    </location>
</feature>
<dbReference type="Proteomes" id="UP000567179">
    <property type="component" value="Unassembled WGS sequence"/>
</dbReference>
<keyword evidence="3" id="KW-1185">Reference proteome</keyword>
<feature type="compositionally biased region" description="Pro residues" evidence="1">
    <location>
        <begin position="1019"/>
        <end position="1031"/>
    </location>
</feature>
<evidence type="ECO:0000313" key="2">
    <source>
        <dbReference type="EMBL" id="KAF5318545.1"/>
    </source>
</evidence>
<accession>A0A8H5B867</accession>
<feature type="compositionally biased region" description="Polar residues" evidence="1">
    <location>
        <begin position="1064"/>
        <end position="1074"/>
    </location>
</feature>
<feature type="region of interest" description="Disordered" evidence="1">
    <location>
        <begin position="1"/>
        <end position="436"/>
    </location>
</feature>
<feature type="compositionally biased region" description="Basic and acidic residues" evidence="1">
    <location>
        <begin position="563"/>
        <end position="574"/>
    </location>
</feature>
<feature type="compositionally biased region" description="Basic and acidic residues" evidence="1">
    <location>
        <begin position="1297"/>
        <end position="1319"/>
    </location>
</feature>
<feature type="region of interest" description="Disordered" evidence="1">
    <location>
        <begin position="531"/>
        <end position="1343"/>
    </location>
</feature>
<organism evidence="2 3">
    <name type="scientific">Psilocybe cf. subviscida</name>
    <dbReference type="NCBI Taxonomy" id="2480587"/>
    <lineage>
        <taxon>Eukaryota</taxon>
        <taxon>Fungi</taxon>
        <taxon>Dikarya</taxon>
        <taxon>Basidiomycota</taxon>
        <taxon>Agaricomycotina</taxon>
        <taxon>Agaricomycetes</taxon>
        <taxon>Agaricomycetidae</taxon>
        <taxon>Agaricales</taxon>
        <taxon>Agaricineae</taxon>
        <taxon>Strophariaceae</taxon>
        <taxon>Psilocybe</taxon>
    </lineage>
</organism>
<feature type="compositionally biased region" description="Polar residues" evidence="1">
    <location>
        <begin position="16"/>
        <end position="34"/>
    </location>
</feature>
<gene>
    <name evidence="2" type="ORF">D9619_010890</name>
</gene>
<dbReference type="EMBL" id="JAACJJ010000030">
    <property type="protein sequence ID" value="KAF5318545.1"/>
    <property type="molecule type" value="Genomic_DNA"/>
</dbReference>